<proteinExistence type="predicted"/>
<keyword evidence="2" id="KW-1185">Reference proteome</keyword>
<sequence length="74" mass="7862">MLLHKGAQDVILCIGGSSDSVDLGAVARSGTGTCVEVALVQLAQCKSFATVFKVSSQYVLSHSFLFFFSLFQLS</sequence>
<evidence type="ECO:0000313" key="2">
    <source>
        <dbReference type="Proteomes" id="UP000596660"/>
    </source>
</evidence>
<dbReference type="Proteomes" id="UP000596660">
    <property type="component" value="Unplaced"/>
</dbReference>
<dbReference type="AlphaFoldDB" id="A0A803MB07"/>
<reference evidence="1" key="2">
    <citation type="submission" date="2021-03" db="UniProtKB">
        <authorList>
            <consortium name="EnsemblPlants"/>
        </authorList>
    </citation>
    <scope>IDENTIFICATION</scope>
</reference>
<name>A0A803MB07_CHEQI</name>
<dbReference type="Gramene" id="AUR62026274-RA">
    <property type="protein sequence ID" value="AUR62026274-RA:cds"/>
    <property type="gene ID" value="AUR62026274"/>
</dbReference>
<dbReference type="EnsemblPlants" id="AUR62026274-RA">
    <property type="protein sequence ID" value="AUR62026274-RA:cds"/>
    <property type="gene ID" value="AUR62026274"/>
</dbReference>
<evidence type="ECO:0000313" key="1">
    <source>
        <dbReference type="EnsemblPlants" id="AUR62026274-RA:cds"/>
    </source>
</evidence>
<protein>
    <submittedName>
        <fullName evidence="1">Uncharacterized protein</fullName>
    </submittedName>
</protein>
<organism evidence="1 2">
    <name type="scientific">Chenopodium quinoa</name>
    <name type="common">Quinoa</name>
    <dbReference type="NCBI Taxonomy" id="63459"/>
    <lineage>
        <taxon>Eukaryota</taxon>
        <taxon>Viridiplantae</taxon>
        <taxon>Streptophyta</taxon>
        <taxon>Embryophyta</taxon>
        <taxon>Tracheophyta</taxon>
        <taxon>Spermatophyta</taxon>
        <taxon>Magnoliopsida</taxon>
        <taxon>eudicotyledons</taxon>
        <taxon>Gunneridae</taxon>
        <taxon>Pentapetalae</taxon>
        <taxon>Caryophyllales</taxon>
        <taxon>Chenopodiaceae</taxon>
        <taxon>Chenopodioideae</taxon>
        <taxon>Atripliceae</taxon>
        <taxon>Chenopodium</taxon>
    </lineage>
</organism>
<accession>A0A803MB07</accession>
<reference evidence="1" key="1">
    <citation type="journal article" date="2017" name="Nature">
        <title>The genome of Chenopodium quinoa.</title>
        <authorList>
            <person name="Jarvis D.E."/>
            <person name="Ho Y.S."/>
            <person name="Lightfoot D.J."/>
            <person name="Schmoeckel S.M."/>
            <person name="Li B."/>
            <person name="Borm T.J.A."/>
            <person name="Ohyanagi H."/>
            <person name="Mineta K."/>
            <person name="Michell C.T."/>
            <person name="Saber N."/>
            <person name="Kharbatia N.M."/>
            <person name="Rupper R.R."/>
            <person name="Sharp A.R."/>
            <person name="Dally N."/>
            <person name="Boughton B.A."/>
            <person name="Woo Y.H."/>
            <person name="Gao G."/>
            <person name="Schijlen E.G.W.M."/>
            <person name="Guo X."/>
            <person name="Momin A.A."/>
            <person name="Negrao S."/>
            <person name="Al-Babili S."/>
            <person name="Gehring C."/>
            <person name="Roessner U."/>
            <person name="Jung C."/>
            <person name="Murphy K."/>
            <person name="Arold S.T."/>
            <person name="Gojobori T."/>
            <person name="van der Linden C.G."/>
            <person name="van Loo E.N."/>
            <person name="Jellen E.N."/>
            <person name="Maughan P.J."/>
            <person name="Tester M."/>
        </authorList>
    </citation>
    <scope>NUCLEOTIDE SEQUENCE [LARGE SCALE GENOMIC DNA]</scope>
    <source>
        <strain evidence="1">cv. PI 614886</strain>
    </source>
</reference>